<keyword evidence="4 10" id="KW-0547">Nucleotide-binding</keyword>
<dbReference type="CDD" id="cd03339">
    <property type="entry name" value="TCP1_epsilon"/>
    <property type="match status" value="1"/>
</dbReference>
<protein>
    <recommendedName>
        <fullName evidence="7">T-complex protein 1 subunit epsilon</fullName>
    </recommendedName>
    <alternativeName>
        <fullName evidence="9">CCT-epsilon</fullName>
    </alternativeName>
</protein>
<evidence type="ECO:0000256" key="1">
    <source>
        <dbReference type="ARBA" id="ARBA00008020"/>
    </source>
</evidence>
<evidence type="ECO:0000256" key="5">
    <source>
        <dbReference type="ARBA" id="ARBA00022840"/>
    </source>
</evidence>
<comment type="caution">
    <text evidence="12">The sequence shown here is derived from an EMBL/GenBank/DDBJ whole genome shotgun (WGS) entry which is preliminary data.</text>
</comment>
<dbReference type="GO" id="GO:0005832">
    <property type="term" value="C:chaperonin-containing T-complex"/>
    <property type="evidence" value="ECO:0007669"/>
    <property type="project" value="UniProtKB-ARBA"/>
</dbReference>
<dbReference type="InterPro" id="IPR027410">
    <property type="entry name" value="TCP-1-like_intermed_sf"/>
</dbReference>
<dbReference type="SUPFAM" id="SSF48592">
    <property type="entry name" value="GroEL equatorial domain-like"/>
    <property type="match status" value="1"/>
</dbReference>
<dbReference type="SUPFAM" id="SSF52029">
    <property type="entry name" value="GroEL apical domain-like"/>
    <property type="match status" value="2"/>
</dbReference>
<keyword evidence="5 10" id="KW-0067">ATP-binding</keyword>
<dbReference type="InterPro" id="IPR017998">
    <property type="entry name" value="Chaperone_TCP-1"/>
</dbReference>
<dbReference type="EMBL" id="QOKY01000193">
    <property type="protein sequence ID" value="RMZ53866.1"/>
    <property type="molecule type" value="Genomic_DNA"/>
</dbReference>
<evidence type="ECO:0000256" key="2">
    <source>
        <dbReference type="ARBA" id="ARBA00011531"/>
    </source>
</evidence>
<evidence type="ECO:0000256" key="8">
    <source>
        <dbReference type="ARBA" id="ARBA00024677"/>
    </source>
</evidence>
<feature type="non-terminal residue" evidence="12">
    <location>
        <position position="1"/>
    </location>
</feature>
<dbReference type="PROSITE" id="PS00995">
    <property type="entry name" value="TCP1_3"/>
    <property type="match status" value="1"/>
</dbReference>
<dbReference type="InterPro" id="IPR027413">
    <property type="entry name" value="GROEL-like_equatorial_sf"/>
</dbReference>
<dbReference type="Gene3D" id="3.30.260.10">
    <property type="entry name" value="TCP-1-like chaperonin intermediate domain"/>
    <property type="match status" value="1"/>
</dbReference>
<dbReference type="PANTHER" id="PTHR11353">
    <property type="entry name" value="CHAPERONIN"/>
    <property type="match status" value="1"/>
</dbReference>
<evidence type="ECO:0000256" key="10">
    <source>
        <dbReference type="RuleBase" id="RU004187"/>
    </source>
</evidence>
<dbReference type="FunFam" id="1.10.560.10:FF:000053">
    <property type="entry name" value="T-complex protein 1 subunit delta"/>
    <property type="match status" value="1"/>
</dbReference>
<dbReference type="PROSITE" id="PS00751">
    <property type="entry name" value="TCP1_2"/>
    <property type="match status" value="1"/>
</dbReference>
<evidence type="ECO:0000256" key="9">
    <source>
        <dbReference type="ARBA" id="ARBA00033325"/>
    </source>
</evidence>
<dbReference type="GO" id="GO:0005524">
    <property type="term" value="F:ATP binding"/>
    <property type="evidence" value="ECO:0007669"/>
    <property type="project" value="UniProtKB-KW"/>
</dbReference>
<dbReference type="PRINTS" id="PR00304">
    <property type="entry name" value="TCOMPLEXTCP1"/>
</dbReference>
<evidence type="ECO:0000256" key="7">
    <source>
        <dbReference type="ARBA" id="ARBA00024086"/>
    </source>
</evidence>
<dbReference type="InterPro" id="IPR012718">
    <property type="entry name" value="Chap_CCT_epsi"/>
</dbReference>
<comment type="subunit">
    <text evidence="2">Heterooligomeric complex of about 850 to 900 kDa that forms two stacked rings, 12 to 16 nm in diameter.</text>
</comment>
<dbReference type="Gene3D" id="3.50.7.10">
    <property type="entry name" value="GroEL"/>
    <property type="match status" value="1"/>
</dbReference>
<accession>A0A3M7KXK5</accession>
<proteinExistence type="inferred from homology"/>
<keyword evidence="6 10" id="KW-0143">Chaperone</keyword>
<dbReference type="GO" id="GO:0051082">
    <property type="term" value="F:unfolded protein binding"/>
    <property type="evidence" value="ECO:0007669"/>
    <property type="project" value="InterPro"/>
</dbReference>
<feature type="region of interest" description="Disordered" evidence="11">
    <location>
        <begin position="323"/>
        <end position="342"/>
    </location>
</feature>
<dbReference type="Pfam" id="PF00118">
    <property type="entry name" value="Cpn60_TCP1"/>
    <property type="match status" value="2"/>
</dbReference>
<dbReference type="InterPro" id="IPR002194">
    <property type="entry name" value="Chaperonin_TCP-1_CS"/>
</dbReference>
<dbReference type="Proteomes" id="UP000279271">
    <property type="component" value="Unassembled WGS sequence"/>
</dbReference>
<dbReference type="GO" id="GO:0140662">
    <property type="term" value="F:ATP-dependent protein folding chaperone"/>
    <property type="evidence" value="ECO:0007669"/>
    <property type="project" value="InterPro"/>
</dbReference>
<name>A0A3M7KXK5_AUXPR</name>
<comment type="function">
    <text evidence="8">Molecular chaperone; assists the folding of proteins upon ATP hydrolysis. Known to play a role, in vitro, in the folding of actin and tubulin.</text>
</comment>
<organism evidence="12 13">
    <name type="scientific">Auxenochlorella protothecoides</name>
    <name type="common">Green microalga</name>
    <name type="synonym">Chlorella protothecoides</name>
    <dbReference type="NCBI Taxonomy" id="3075"/>
    <lineage>
        <taxon>Eukaryota</taxon>
        <taxon>Viridiplantae</taxon>
        <taxon>Chlorophyta</taxon>
        <taxon>core chlorophytes</taxon>
        <taxon>Trebouxiophyceae</taxon>
        <taxon>Chlorellales</taxon>
        <taxon>Chlorellaceae</taxon>
        <taxon>Auxenochlorella</taxon>
    </lineage>
</organism>
<dbReference type="AlphaFoldDB" id="A0A3M7KXK5"/>
<gene>
    <name evidence="12" type="ORF">APUTEX25_005612</name>
</gene>
<dbReference type="FunFam" id="1.10.560.10:FF:000049">
    <property type="entry name" value="T-complex protein 1 subunitTheta, putative"/>
    <property type="match status" value="1"/>
</dbReference>
<keyword evidence="3" id="KW-0963">Cytoplasm</keyword>
<comment type="similarity">
    <text evidence="1 10">Belongs to the TCP-1 chaperonin family.</text>
</comment>
<reference evidence="13" key="1">
    <citation type="journal article" date="2018" name="Algal Res.">
        <title>Characterization of plant carbon substrate utilization by Auxenochlorella protothecoides.</title>
        <authorList>
            <person name="Vogler B.W."/>
            <person name="Starkenburg S.R."/>
            <person name="Sudasinghe N."/>
            <person name="Schambach J.Y."/>
            <person name="Rollin J.A."/>
            <person name="Pattathil S."/>
            <person name="Barry A.N."/>
        </authorList>
    </citation>
    <scope>NUCLEOTIDE SEQUENCE [LARGE SCALE GENOMIC DNA]</scope>
    <source>
        <strain evidence="13">UTEX 25</strain>
    </source>
</reference>
<dbReference type="SUPFAM" id="SSF54849">
    <property type="entry name" value="GroEL-intermediate domain like"/>
    <property type="match status" value="1"/>
</dbReference>
<evidence type="ECO:0000256" key="11">
    <source>
        <dbReference type="SAM" id="MobiDB-lite"/>
    </source>
</evidence>
<dbReference type="InterPro" id="IPR027409">
    <property type="entry name" value="GroEL-like_apical_dom_sf"/>
</dbReference>
<dbReference type="Gene3D" id="1.10.560.10">
    <property type="entry name" value="GroEL-like equatorial domain"/>
    <property type="match status" value="2"/>
</dbReference>
<dbReference type="GO" id="GO:0016887">
    <property type="term" value="F:ATP hydrolysis activity"/>
    <property type="evidence" value="ECO:0007669"/>
    <property type="project" value="InterPro"/>
</dbReference>
<dbReference type="InterPro" id="IPR002423">
    <property type="entry name" value="Cpn60/GroEL/TCP-1"/>
</dbReference>
<sequence>GLGPAMSLAFDEYGRPFIIIREQEKQSRVKGIEAVKSNIQAAKAVSRVLRTSLGPKGMDKLLQGPDGDIVITNDGATILEQMEVEHQVGKLLVELSKSQDHEIGDGTTGVTVLAGSLLEQAESLLDRGIHPLRIAEGYEMACKIATAELERISTRFDFGTGTKEDLEPLIKTCMTTLSSKIVGRYKRPLAEMCVEAVLTVADLERKDVNLDLIKLDGKVGGRLEDSRLVQGVILDKDMSHPQMPKELHDVKIAILTCPFEPPKPKTKHKVGGVGGRWQRECPRAVVLVAPAWRDGARTRPGGLSTGAMQGPPHQAVQPAFPGPTTLRRPPRHRVATSSHPKSQVDIDTVEKFEALRGAEKAYFTDMVRACKASGATLVVCQWGFDDEANHLLMHEGLPAVRWVGGVEIELLALATGARIVPRFQELDASKLGSAALVKEVSFGTTRDRMLLVEGCPGSRAVTLFVRGGNKMVLEETKRSLHDALCVARNLVRDNRVVYGGGAAEMACSLAVEAAAERVGGVEQYAMRAFADALDVIPLSLAENSGLAPIASLTEVKTRQLTEGDPHLGIDCNDLGTNDMRAQNVFETLAGKRQQLQLATQVCKMILKIDDVIKPNEYA</sequence>
<evidence type="ECO:0000313" key="13">
    <source>
        <dbReference type="Proteomes" id="UP000279271"/>
    </source>
</evidence>
<evidence type="ECO:0000256" key="4">
    <source>
        <dbReference type="ARBA" id="ARBA00022741"/>
    </source>
</evidence>
<evidence type="ECO:0000256" key="6">
    <source>
        <dbReference type="ARBA" id="ARBA00023186"/>
    </source>
</evidence>
<dbReference type="PROSITE" id="PS00750">
    <property type="entry name" value="TCP1_1"/>
    <property type="match status" value="1"/>
</dbReference>
<evidence type="ECO:0000256" key="3">
    <source>
        <dbReference type="ARBA" id="ARBA00022490"/>
    </source>
</evidence>
<evidence type="ECO:0000313" key="12">
    <source>
        <dbReference type="EMBL" id="RMZ53866.1"/>
    </source>
</evidence>